<proteinExistence type="predicted"/>
<name>A0AAD6NM81_DREDA</name>
<keyword evidence="3" id="KW-1185">Reference proteome</keyword>
<feature type="region of interest" description="Disordered" evidence="1">
    <location>
        <begin position="625"/>
        <end position="676"/>
    </location>
</feature>
<feature type="compositionally biased region" description="Polar residues" evidence="1">
    <location>
        <begin position="160"/>
        <end position="169"/>
    </location>
</feature>
<reference evidence="2" key="1">
    <citation type="submission" date="2023-01" db="EMBL/GenBank/DDBJ databases">
        <title>The chitinases involved in constricting ring structure development in the nematode-trapping fungus Drechslerella dactyloides.</title>
        <authorList>
            <person name="Wang R."/>
            <person name="Zhang L."/>
            <person name="Tang P."/>
            <person name="Li S."/>
            <person name="Liang L."/>
        </authorList>
    </citation>
    <scope>NUCLEOTIDE SEQUENCE</scope>
    <source>
        <strain evidence="2">YMF1.00031</strain>
    </source>
</reference>
<feature type="region of interest" description="Disordered" evidence="1">
    <location>
        <begin position="690"/>
        <end position="796"/>
    </location>
</feature>
<gene>
    <name evidence="2" type="ORF">Dda_0683</name>
</gene>
<feature type="compositionally biased region" description="Basic and acidic residues" evidence="1">
    <location>
        <begin position="649"/>
        <end position="667"/>
    </location>
</feature>
<feature type="compositionally biased region" description="Low complexity" evidence="1">
    <location>
        <begin position="752"/>
        <end position="770"/>
    </location>
</feature>
<feature type="region of interest" description="Disordered" evidence="1">
    <location>
        <begin position="148"/>
        <end position="184"/>
    </location>
</feature>
<evidence type="ECO:0000313" key="3">
    <source>
        <dbReference type="Proteomes" id="UP001221413"/>
    </source>
</evidence>
<comment type="caution">
    <text evidence="2">The sequence shown here is derived from an EMBL/GenBank/DDBJ whole genome shotgun (WGS) entry which is preliminary data.</text>
</comment>
<accession>A0AAD6NM81</accession>
<feature type="compositionally biased region" description="Basic and acidic residues" evidence="1">
    <location>
        <begin position="697"/>
        <end position="714"/>
    </location>
</feature>
<sequence length="840" mass="95357">MDLLTYEEHKAIQAKKQPISPDPPPLPTHFIDSDMLKVLNKITLYAIWHISEQRRASLESLEKKKWIKDLERSGYKRIGSLLHVGMPKTAEALSSAILAKLDKPRQTNWRIIKWVSWITWADIDNLVRLREEAHEKIAASSVIDCTIDDATEPGGRPIQRYNTEEAQSSTEERQNSAEPRSPDLIKLNEKLEELEGRDEPPSMPSNTNRVAEQIACNILEIPYTVSEGISLLREVDRFRPFEYDDVPIAKIYWDIVVDKLHQGGLFLNWSGQRLKDHLMGILYRMGLKIFDLPQYEIVSFVRPAADTQNQILNFKTLLRVVLIAWNAREKSAEFRLLGPKHGYTESDWTGGSPMLRKKIICMIKKSMKAKRALELTNIEQRESGLNPPLASQDHIPANINNIKVDYLYGHRKGRPVEWTVYLKNNGIETIGDAGGWGSCKSDPSSFHSRIIKVLNQNEALRNDIELKQKIGEVRYHHVQDILENPVNEAFIKSKMPISKETACQSADILASRSNSAPKREPVVRVNDVLIQDLWHQTLIRALGRPLWLETLEDNNINTIGDLGGWKTSDLKFTTDLIKKLETELKFSCSQTAQRDIKLLKFDDVKDILDETKKVHIQYGIHQTAPPTELGISVSDPPKDPPESLSSSSHAERNERSLPPKTKAKDAKGSITPITTKKKLTALEKEVQDLLETNSRLSRQDSEKSGSDNARESSRYRMKRKARLHRASRLCSDSSDSDDPVQKRRKKLTALTSSRISKPQPPSRSSSPSPIAEIPGGEVNQRAATEPSAVSGNTKKVPGEMFEVTPESFHDGFLNDYQQMRTTIREMNERIIRMERAQGEV</sequence>
<dbReference type="Proteomes" id="UP001221413">
    <property type="component" value="Unassembled WGS sequence"/>
</dbReference>
<protein>
    <submittedName>
        <fullName evidence="2">Uncharacterized protein</fullName>
    </submittedName>
</protein>
<feature type="compositionally biased region" description="Basic residues" evidence="1">
    <location>
        <begin position="715"/>
        <end position="727"/>
    </location>
</feature>
<feature type="compositionally biased region" description="Basic and acidic residues" evidence="1">
    <location>
        <begin position="170"/>
        <end position="184"/>
    </location>
</feature>
<evidence type="ECO:0000256" key="1">
    <source>
        <dbReference type="SAM" id="MobiDB-lite"/>
    </source>
</evidence>
<dbReference type="AlphaFoldDB" id="A0AAD6NM81"/>
<dbReference type="EMBL" id="JAQGDS010000001">
    <property type="protein sequence ID" value="KAJ6264536.1"/>
    <property type="molecule type" value="Genomic_DNA"/>
</dbReference>
<organism evidence="2 3">
    <name type="scientific">Drechslerella dactyloides</name>
    <name type="common">Nematode-trapping fungus</name>
    <name type="synonym">Arthrobotrys dactyloides</name>
    <dbReference type="NCBI Taxonomy" id="74499"/>
    <lineage>
        <taxon>Eukaryota</taxon>
        <taxon>Fungi</taxon>
        <taxon>Dikarya</taxon>
        <taxon>Ascomycota</taxon>
        <taxon>Pezizomycotina</taxon>
        <taxon>Orbiliomycetes</taxon>
        <taxon>Orbiliales</taxon>
        <taxon>Orbiliaceae</taxon>
        <taxon>Drechslerella</taxon>
    </lineage>
</organism>
<evidence type="ECO:0000313" key="2">
    <source>
        <dbReference type="EMBL" id="KAJ6264536.1"/>
    </source>
</evidence>